<dbReference type="GO" id="GO:0008033">
    <property type="term" value="P:tRNA processing"/>
    <property type="evidence" value="ECO:0007669"/>
    <property type="project" value="UniProtKB-KW"/>
</dbReference>
<gene>
    <name evidence="5" type="ORF">WG66_16255</name>
</gene>
<reference evidence="5 6" key="1">
    <citation type="submission" date="2015-12" db="EMBL/GenBank/DDBJ databases">
        <title>Draft genome sequence of Moniliophthora roreri, the causal agent of frosty pod rot of cacao.</title>
        <authorList>
            <person name="Aime M.C."/>
            <person name="Diaz-Valderrama J.R."/>
            <person name="Kijpornyongpan T."/>
            <person name="Phillips-Mora W."/>
        </authorList>
    </citation>
    <scope>NUCLEOTIDE SEQUENCE [LARGE SCALE GENOMIC DNA]</scope>
    <source>
        <strain evidence="5 6">MCA 2952</strain>
    </source>
</reference>
<dbReference type="eggNOG" id="KOG2363">
    <property type="taxonomic scope" value="Eukaryota"/>
</dbReference>
<evidence type="ECO:0000313" key="6">
    <source>
        <dbReference type="Proteomes" id="UP000054988"/>
    </source>
</evidence>
<dbReference type="PANTHER" id="PTHR13031:SF0">
    <property type="entry name" value="RIBONUCLEASE P PROTEIN SUBUNIT P30"/>
    <property type="match status" value="1"/>
</dbReference>
<comment type="subcellular location">
    <subcellularLocation>
        <location evidence="1">Nucleus</location>
    </subcellularLocation>
</comment>
<evidence type="ECO:0000313" key="5">
    <source>
        <dbReference type="EMBL" id="KTB31193.1"/>
    </source>
</evidence>
<accession>A0A0W0F4H1</accession>
<keyword evidence="3" id="KW-0819">tRNA processing</keyword>
<proteinExistence type="inferred from homology"/>
<evidence type="ECO:0000256" key="1">
    <source>
        <dbReference type="ARBA" id="ARBA00004123"/>
    </source>
</evidence>
<dbReference type="GO" id="GO:0003723">
    <property type="term" value="F:RNA binding"/>
    <property type="evidence" value="ECO:0007669"/>
    <property type="project" value="TreeGrafter"/>
</dbReference>
<organism evidence="5 6">
    <name type="scientific">Moniliophthora roreri</name>
    <name type="common">Frosty pod rot fungus</name>
    <name type="synonym">Monilia roreri</name>
    <dbReference type="NCBI Taxonomy" id="221103"/>
    <lineage>
        <taxon>Eukaryota</taxon>
        <taxon>Fungi</taxon>
        <taxon>Dikarya</taxon>
        <taxon>Basidiomycota</taxon>
        <taxon>Agaricomycotina</taxon>
        <taxon>Agaricomycetes</taxon>
        <taxon>Agaricomycetidae</taxon>
        <taxon>Agaricales</taxon>
        <taxon>Marasmiineae</taxon>
        <taxon>Marasmiaceae</taxon>
        <taxon>Moniliophthora</taxon>
    </lineage>
</organism>
<protein>
    <submittedName>
        <fullName evidence="5">Uncharacterized protein</fullName>
    </submittedName>
</protein>
<dbReference type="EMBL" id="LATX01002348">
    <property type="protein sequence ID" value="KTB31193.1"/>
    <property type="molecule type" value="Genomic_DNA"/>
</dbReference>
<sequence length="303" mass="32928">MYFDLNAQSQAHIDLLIHLGYTVIALNQTIQSKYDPKKHKNTLSDIPPRPGIVFLKRLTIILDAESEKGFNLTSNHAAFFAGYDIIALMPTTQATLSAACLTHTQPSPLTTHIISIPLTLPRLPFHLKHTLIRTAIKNGAVFEIPYTGALTAPTNWWASAREVVRVTKGKGIVVSSGAEEAGDLRAPRDIANLVSLLGLPQDAAHAALTKEPKSLVLRARTRKTYRAVLSEPTVVIPEGWQPPVTTAQESTTTPDSTSSTGKKRPREEDTSTPKDTQSKSTGEKKKKKRKKDKGGTGGTVTPS</sequence>
<evidence type="ECO:0000256" key="2">
    <source>
        <dbReference type="ARBA" id="ARBA00007331"/>
    </source>
</evidence>
<dbReference type="SUPFAM" id="SSF89550">
    <property type="entry name" value="PHP domain-like"/>
    <property type="match status" value="1"/>
</dbReference>
<dbReference type="Pfam" id="PF01876">
    <property type="entry name" value="RNase_P_p30"/>
    <property type="match status" value="1"/>
</dbReference>
<feature type="region of interest" description="Disordered" evidence="4">
    <location>
        <begin position="238"/>
        <end position="303"/>
    </location>
</feature>
<dbReference type="InterPro" id="IPR016195">
    <property type="entry name" value="Pol/histidinol_Pase-like"/>
</dbReference>
<dbReference type="Proteomes" id="UP000054988">
    <property type="component" value="Unassembled WGS sequence"/>
</dbReference>
<name>A0A0W0F4H1_MONRR</name>
<dbReference type="InterPro" id="IPR002738">
    <property type="entry name" value="RNase_P_p30"/>
</dbReference>
<dbReference type="GO" id="GO:0005655">
    <property type="term" value="C:nucleolar ribonuclease P complex"/>
    <property type="evidence" value="ECO:0007669"/>
    <property type="project" value="TreeGrafter"/>
</dbReference>
<dbReference type="Gene3D" id="3.20.20.140">
    <property type="entry name" value="Metal-dependent hydrolases"/>
    <property type="match status" value="1"/>
</dbReference>
<dbReference type="PANTHER" id="PTHR13031">
    <property type="entry name" value="RIBONUCLEASE P SUBUNIT P30"/>
    <property type="match status" value="1"/>
</dbReference>
<dbReference type="AlphaFoldDB" id="A0A0W0F4H1"/>
<evidence type="ECO:0000256" key="3">
    <source>
        <dbReference type="ARBA" id="ARBA00022694"/>
    </source>
</evidence>
<feature type="compositionally biased region" description="Low complexity" evidence="4">
    <location>
        <begin position="250"/>
        <end position="260"/>
    </location>
</feature>
<comment type="similarity">
    <text evidence="2">Belongs to the eukaryotic/archaeal RNase P protein component 3 family.</text>
</comment>
<evidence type="ECO:0000256" key="4">
    <source>
        <dbReference type="SAM" id="MobiDB-lite"/>
    </source>
</evidence>
<comment type="caution">
    <text evidence="5">The sequence shown here is derived from an EMBL/GenBank/DDBJ whole genome shotgun (WGS) entry which is preliminary data.</text>
</comment>